<proteinExistence type="predicted"/>
<dbReference type="KEGG" id="gaw:V144x_37580"/>
<dbReference type="Proteomes" id="UP000318704">
    <property type="component" value="Chromosome"/>
</dbReference>
<dbReference type="AlphaFoldDB" id="A0A517VZ45"/>
<evidence type="ECO:0000313" key="3">
    <source>
        <dbReference type="Proteomes" id="UP000318704"/>
    </source>
</evidence>
<evidence type="ECO:0000313" key="2">
    <source>
        <dbReference type="EMBL" id="QDT98272.1"/>
    </source>
</evidence>
<name>A0A517VZ45_9PLAN</name>
<feature type="transmembrane region" description="Helical" evidence="1">
    <location>
        <begin position="7"/>
        <end position="31"/>
    </location>
</feature>
<keyword evidence="1" id="KW-0472">Membrane</keyword>
<feature type="transmembrane region" description="Helical" evidence="1">
    <location>
        <begin position="51"/>
        <end position="74"/>
    </location>
</feature>
<sequence length="93" mass="10658">MNPYQRVLAFVCSICAVVLICGIPGHLMYYLDTVLEWERTDGIFETGPVGNPFLGIVFILIIFMPLIVGLVYCLTRLAIFYFERYLDAEDDKK</sequence>
<keyword evidence="1" id="KW-1133">Transmembrane helix</keyword>
<keyword evidence="1" id="KW-0812">Transmembrane</keyword>
<protein>
    <submittedName>
        <fullName evidence="2">Uncharacterized protein</fullName>
    </submittedName>
</protein>
<dbReference type="EMBL" id="CP037920">
    <property type="protein sequence ID" value="QDT98272.1"/>
    <property type="molecule type" value="Genomic_DNA"/>
</dbReference>
<evidence type="ECO:0000256" key="1">
    <source>
        <dbReference type="SAM" id="Phobius"/>
    </source>
</evidence>
<organism evidence="2 3">
    <name type="scientific">Gimesia aquarii</name>
    <dbReference type="NCBI Taxonomy" id="2527964"/>
    <lineage>
        <taxon>Bacteria</taxon>
        <taxon>Pseudomonadati</taxon>
        <taxon>Planctomycetota</taxon>
        <taxon>Planctomycetia</taxon>
        <taxon>Planctomycetales</taxon>
        <taxon>Planctomycetaceae</taxon>
        <taxon>Gimesia</taxon>
    </lineage>
</organism>
<gene>
    <name evidence="2" type="ORF">V144x_37580</name>
</gene>
<accession>A0A517VZ45</accession>
<reference evidence="2 3" key="1">
    <citation type="submission" date="2019-03" db="EMBL/GenBank/DDBJ databases">
        <title>Deep-cultivation of Planctomycetes and their phenomic and genomic characterization uncovers novel biology.</title>
        <authorList>
            <person name="Wiegand S."/>
            <person name="Jogler M."/>
            <person name="Boedeker C."/>
            <person name="Pinto D."/>
            <person name="Vollmers J."/>
            <person name="Rivas-Marin E."/>
            <person name="Kohn T."/>
            <person name="Peeters S.H."/>
            <person name="Heuer A."/>
            <person name="Rast P."/>
            <person name="Oberbeckmann S."/>
            <person name="Bunk B."/>
            <person name="Jeske O."/>
            <person name="Meyerdierks A."/>
            <person name="Storesund J.E."/>
            <person name="Kallscheuer N."/>
            <person name="Luecker S."/>
            <person name="Lage O.M."/>
            <person name="Pohl T."/>
            <person name="Merkel B.J."/>
            <person name="Hornburger P."/>
            <person name="Mueller R.-W."/>
            <person name="Bruemmer F."/>
            <person name="Labrenz M."/>
            <person name="Spormann A.M."/>
            <person name="Op den Camp H."/>
            <person name="Overmann J."/>
            <person name="Amann R."/>
            <person name="Jetten M.S.M."/>
            <person name="Mascher T."/>
            <person name="Medema M.H."/>
            <person name="Devos D.P."/>
            <person name="Kaster A.-K."/>
            <person name="Ovreas L."/>
            <person name="Rohde M."/>
            <person name="Galperin M.Y."/>
            <person name="Jogler C."/>
        </authorList>
    </citation>
    <scope>NUCLEOTIDE SEQUENCE [LARGE SCALE GENOMIC DNA]</scope>
    <source>
        <strain evidence="2 3">V144</strain>
    </source>
</reference>